<dbReference type="AlphaFoldDB" id="A0ABD1ISJ3"/>
<dbReference type="Proteomes" id="UP001591681">
    <property type="component" value="Unassembled WGS sequence"/>
</dbReference>
<dbReference type="EMBL" id="JBHFQA010000339">
    <property type="protein sequence ID" value="KAL2076473.1"/>
    <property type="molecule type" value="Genomic_DNA"/>
</dbReference>
<proteinExistence type="predicted"/>
<evidence type="ECO:0000313" key="2">
    <source>
        <dbReference type="Proteomes" id="UP001591681"/>
    </source>
</evidence>
<protein>
    <recommendedName>
        <fullName evidence="3">RING-type domain-containing protein</fullName>
    </recommendedName>
</protein>
<sequence>MVSPSTLFLTDASNVAVFPGSNGYFSAVDLTPRGQYEVHGTVSEAPTVSQSRFSFARQGASASPTSTAGIPPRATQAKSYQRSVFLAELVNGRLQPSRMLVVRFFEGDANVQGILVKVQDALGAYDPLILTDGQGNEILDSEGTRGSLYWKQSARKILAVPEMQFMELKSGKRRRSARNDEAVGLQEAYDKIEEVVMAAQSLPDVTEAIKKLSQLAIESRSSIHILTEDQADRIRAAFCCCVCKGPMMAPVLSTCCKSILGCRSCIIQSLQTRNQCVKCRADNLNVVEVSGLSDALNALEEVIKVD</sequence>
<name>A0ABD1ISJ3_9TELE</name>
<keyword evidence="2" id="KW-1185">Reference proteome</keyword>
<accession>A0ABD1ISJ3</accession>
<reference evidence="1 2" key="1">
    <citation type="submission" date="2024-09" db="EMBL/GenBank/DDBJ databases">
        <title>A chromosome-level genome assembly of Gray's grenadier anchovy, Coilia grayii.</title>
        <authorList>
            <person name="Fu Z."/>
        </authorList>
    </citation>
    <scope>NUCLEOTIDE SEQUENCE [LARGE SCALE GENOMIC DNA]</scope>
    <source>
        <strain evidence="1">G4</strain>
        <tissue evidence="1">Muscle</tissue>
    </source>
</reference>
<organism evidence="1 2">
    <name type="scientific">Coilia grayii</name>
    <name type="common">Gray's grenadier anchovy</name>
    <dbReference type="NCBI Taxonomy" id="363190"/>
    <lineage>
        <taxon>Eukaryota</taxon>
        <taxon>Metazoa</taxon>
        <taxon>Chordata</taxon>
        <taxon>Craniata</taxon>
        <taxon>Vertebrata</taxon>
        <taxon>Euteleostomi</taxon>
        <taxon>Actinopterygii</taxon>
        <taxon>Neopterygii</taxon>
        <taxon>Teleostei</taxon>
        <taxon>Clupei</taxon>
        <taxon>Clupeiformes</taxon>
        <taxon>Clupeoidei</taxon>
        <taxon>Engraulidae</taxon>
        <taxon>Coilinae</taxon>
        <taxon>Coilia</taxon>
    </lineage>
</organism>
<evidence type="ECO:0008006" key="3">
    <source>
        <dbReference type="Google" id="ProtNLM"/>
    </source>
</evidence>
<dbReference type="InterPro" id="IPR013083">
    <property type="entry name" value="Znf_RING/FYVE/PHD"/>
</dbReference>
<evidence type="ECO:0000313" key="1">
    <source>
        <dbReference type="EMBL" id="KAL2076473.1"/>
    </source>
</evidence>
<dbReference type="SUPFAM" id="SSF57850">
    <property type="entry name" value="RING/U-box"/>
    <property type="match status" value="1"/>
</dbReference>
<comment type="caution">
    <text evidence="1">The sequence shown here is derived from an EMBL/GenBank/DDBJ whole genome shotgun (WGS) entry which is preliminary data.</text>
</comment>
<dbReference type="Gene3D" id="3.30.40.10">
    <property type="entry name" value="Zinc/RING finger domain, C3HC4 (zinc finger)"/>
    <property type="match status" value="1"/>
</dbReference>
<gene>
    <name evidence="1" type="ORF">ACEWY4_027937</name>
</gene>